<dbReference type="GO" id="GO:0016811">
    <property type="term" value="F:hydrolase activity, acting on carbon-nitrogen (but not peptide) bonds, in linear amides"/>
    <property type="evidence" value="ECO:0007669"/>
    <property type="project" value="InterPro"/>
</dbReference>
<evidence type="ECO:0000313" key="6">
    <source>
        <dbReference type="Proteomes" id="UP001501729"/>
    </source>
</evidence>
<reference evidence="5 6" key="1">
    <citation type="journal article" date="2019" name="Int. J. Syst. Evol. Microbiol.">
        <title>The Global Catalogue of Microorganisms (GCM) 10K type strain sequencing project: providing services to taxonomists for standard genome sequencing and annotation.</title>
        <authorList>
            <consortium name="The Broad Institute Genomics Platform"/>
            <consortium name="The Broad Institute Genome Sequencing Center for Infectious Disease"/>
            <person name="Wu L."/>
            <person name="Ma J."/>
        </authorList>
    </citation>
    <scope>NUCLEOTIDE SEQUENCE [LARGE SCALE GENOMIC DNA]</scope>
    <source>
        <strain evidence="5 6">JCM 17504</strain>
    </source>
</reference>
<protein>
    <submittedName>
        <fullName evidence="5">Penicillin acylase family protein</fullName>
    </submittedName>
</protein>
<proteinExistence type="inferred from homology"/>
<dbReference type="InterPro" id="IPR043146">
    <property type="entry name" value="Penicillin_amidase_N_B-knob"/>
</dbReference>
<dbReference type="PANTHER" id="PTHR34218">
    <property type="entry name" value="PEPTIDASE S45 PENICILLIN AMIDASE"/>
    <property type="match status" value="1"/>
</dbReference>
<evidence type="ECO:0000256" key="4">
    <source>
        <dbReference type="SAM" id="MobiDB-lite"/>
    </source>
</evidence>
<keyword evidence="3" id="KW-0865">Zymogen</keyword>
<dbReference type="RefSeq" id="WP_227775015.1">
    <property type="nucleotide sequence ID" value="NZ_BAABKX010000001.1"/>
</dbReference>
<dbReference type="AlphaFoldDB" id="A0AAV3UBS2"/>
<dbReference type="GeneID" id="68614982"/>
<dbReference type="Gene3D" id="1.10.439.10">
    <property type="entry name" value="Penicillin Amidohydrolase, domain 1"/>
    <property type="match status" value="1"/>
</dbReference>
<evidence type="ECO:0000256" key="3">
    <source>
        <dbReference type="ARBA" id="ARBA00023145"/>
    </source>
</evidence>
<accession>A0AAV3UBS2</accession>
<evidence type="ECO:0000313" key="5">
    <source>
        <dbReference type="EMBL" id="GAA5041134.1"/>
    </source>
</evidence>
<feature type="compositionally biased region" description="Low complexity" evidence="4">
    <location>
        <begin position="231"/>
        <end position="242"/>
    </location>
</feature>
<dbReference type="GO" id="GO:0017000">
    <property type="term" value="P:antibiotic biosynthetic process"/>
    <property type="evidence" value="ECO:0007669"/>
    <property type="project" value="InterPro"/>
</dbReference>
<evidence type="ECO:0000256" key="1">
    <source>
        <dbReference type="ARBA" id="ARBA00006586"/>
    </source>
</evidence>
<dbReference type="InterPro" id="IPR002692">
    <property type="entry name" value="S45"/>
</dbReference>
<gene>
    <name evidence="5" type="ORF">GCM10025751_02860</name>
</gene>
<dbReference type="PANTHER" id="PTHR34218:SF4">
    <property type="entry name" value="ACYL-HOMOSERINE LACTONE ACYLASE QUIP"/>
    <property type="match status" value="1"/>
</dbReference>
<dbReference type="InterPro" id="IPR029055">
    <property type="entry name" value="Ntn_hydrolases_N"/>
</dbReference>
<dbReference type="Proteomes" id="UP001501729">
    <property type="component" value="Unassembled WGS sequence"/>
</dbReference>
<dbReference type="Gene3D" id="2.30.120.10">
    <property type="match status" value="1"/>
</dbReference>
<dbReference type="Pfam" id="PF01804">
    <property type="entry name" value="Penicil_amidase"/>
    <property type="match status" value="1"/>
</dbReference>
<name>A0AAV3UBS2_9EURY</name>
<dbReference type="InterPro" id="IPR023343">
    <property type="entry name" value="Penicillin_amidase_dom1"/>
</dbReference>
<dbReference type="PIRSF" id="PIRSF001227">
    <property type="entry name" value="Pen_acylase"/>
    <property type="match status" value="1"/>
</dbReference>
<comment type="caution">
    <text evidence="5">The sequence shown here is derived from an EMBL/GenBank/DDBJ whole genome shotgun (WGS) entry which is preliminary data.</text>
</comment>
<comment type="similarity">
    <text evidence="1">Belongs to the peptidase S45 family.</text>
</comment>
<dbReference type="SUPFAM" id="SSF56235">
    <property type="entry name" value="N-terminal nucleophile aminohydrolases (Ntn hydrolases)"/>
    <property type="match status" value="1"/>
</dbReference>
<dbReference type="Gene3D" id="1.10.1400.10">
    <property type="match status" value="1"/>
</dbReference>
<organism evidence="5 6">
    <name type="scientific">Haladaptatus pallidirubidus</name>
    <dbReference type="NCBI Taxonomy" id="1008152"/>
    <lineage>
        <taxon>Archaea</taxon>
        <taxon>Methanobacteriati</taxon>
        <taxon>Methanobacteriota</taxon>
        <taxon>Stenosarchaea group</taxon>
        <taxon>Halobacteria</taxon>
        <taxon>Halobacteriales</taxon>
        <taxon>Haladaptataceae</taxon>
        <taxon>Haladaptatus</taxon>
    </lineage>
</organism>
<sequence>MDTDVTRRALVAAILGGSVAGGALSPIHSHLQRFAPLSGTAWDGAADRTNARVESPHGSAELRYDDDGVPNIAADTEEALYFAVGYAQARDRLFQLDLQRRLMRGEVSAVVGEETVSSDEFHIGMNFAGAAEATWKHVADTETGELVRTFSEGVNTHIETEPLPLEFSLLEYEPDPWKPEDTMLMEKQISWNLTGSFLTLRRANVADKLGQEVANELYPARFDHDSPIIRNNSGGNDDSTNGVASPGEPSFENPTTGISGKPTKGAAGTALLDWLNEFEHDRGIGSNSWVVSGKHTKNGQPVVANDPHLSLMAPPVWYEMNLEVSGTRTRGVTFPGVPFVVIGENHAGAWGFTNVGADVIDFYSYETDGDRYRYQGEWRDFETEQREIEVAEGKNRTITTRKTVHGPMLEREGHRVGVAWIGHTATETTLAIHRYAKSEGMDDVLSATRQFDLPTQNLVYADDSGNTLYYVTGRIPRRMINGEEIRGNRIFDGSAGEGEWRGFEPFGISSWDGFVPFEEKPHVVNPDVLGTANQRVTDDPYLSEGYSSPYRGKRIYELLDEAVESGNIDVATMKRIQDDTLDLRARNLVPELLDAARGKDSLQSAVETLSNWDYRMEGDSRGALLFVHWFDALYDEAFADEFEQAGLDESYYPRDWVLANLGDGRWFGDGGKQGAMVRALRTAVETIAEEGYETFGDYNTTRTITHPFDQSFLNYPELPTDGSAHTVNNYRVGSAVGSSWRMICPMGGDSEAILPGGNSGDYFSDHYRDQLKAWVNTEYKPMSLEIRGDVAVTFDGGER</sequence>
<keyword evidence="6" id="KW-1185">Reference proteome</keyword>
<dbReference type="EMBL" id="BAABKX010000001">
    <property type="protein sequence ID" value="GAA5041134.1"/>
    <property type="molecule type" value="Genomic_DNA"/>
</dbReference>
<dbReference type="InterPro" id="IPR043147">
    <property type="entry name" value="Penicillin_amidase_A-knob"/>
</dbReference>
<keyword evidence="2" id="KW-0378">Hydrolase</keyword>
<dbReference type="InterPro" id="IPR014395">
    <property type="entry name" value="Pen/GL7ACA/AHL_acylase"/>
</dbReference>
<dbReference type="Gene3D" id="3.60.20.10">
    <property type="entry name" value="Glutamine Phosphoribosylpyrophosphate, subunit 1, domain 1"/>
    <property type="match status" value="1"/>
</dbReference>
<feature type="region of interest" description="Disordered" evidence="4">
    <location>
        <begin position="225"/>
        <end position="263"/>
    </location>
</feature>
<dbReference type="CDD" id="cd03747">
    <property type="entry name" value="Ntn_PGA_like"/>
    <property type="match status" value="1"/>
</dbReference>
<evidence type="ECO:0000256" key="2">
    <source>
        <dbReference type="ARBA" id="ARBA00022801"/>
    </source>
</evidence>